<keyword evidence="2" id="KW-1185">Reference proteome</keyword>
<dbReference type="Proteomes" id="UP000218263">
    <property type="component" value="Chromosome"/>
</dbReference>
<evidence type="ECO:0000313" key="1">
    <source>
        <dbReference type="EMBL" id="BAU53205.1"/>
    </source>
</evidence>
<proteinExistence type="predicted"/>
<protein>
    <submittedName>
        <fullName evidence="1">Uncharacterized protein</fullName>
    </submittedName>
</protein>
<gene>
    <name evidence="1" type="ORF">MgSA37_01372</name>
</gene>
<organism evidence="1 2">
    <name type="scientific">Mucilaginibacter gotjawali</name>
    <dbReference type="NCBI Taxonomy" id="1550579"/>
    <lineage>
        <taxon>Bacteria</taxon>
        <taxon>Pseudomonadati</taxon>
        <taxon>Bacteroidota</taxon>
        <taxon>Sphingobacteriia</taxon>
        <taxon>Sphingobacteriales</taxon>
        <taxon>Sphingobacteriaceae</taxon>
        <taxon>Mucilaginibacter</taxon>
    </lineage>
</organism>
<dbReference type="RefSeq" id="WP_096350615.1">
    <property type="nucleotide sequence ID" value="NZ_AP017313.1"/>
</dbReference>
<evidence type="ECO:0000313" key="2">
    <source>
        <dbReference type="Proteomes" id="UP000218263"/>
    </source>
</evidence>
<dbReference type="GO" id="GO:0004803">
    <property type="term" value="F:transposase activity"/>
    <property type="evidence" value="ECO:0007669"/>
    <property type="project" value="InterPro"/>
</dbReference>
<dbReference type="Gene3D" id="3.30.70.1290">
    <property type="entry name" value="Transposase IS200-like"/>
    <property type="match status" value="1"/>
</dbReference>
<dbReference type="InterPro" id="IPR036515">
    <property type="entry name" value="Transposase_17_sf"/>
</dbReference>
<dbReference type="OrthoDB" id="9788881at2"/>
<sequence>MKGQLHKAFEPSFDAKPVYTLDFLYQKLDYIHHNPVSGKWKLANEFTDYPHSSAAFYELNQPHPFALITDYRDYWF</sequence>
<accession>A0A125T2J7</accession>
<dbReference type="GO" id="GO:0006313">
    <property type="term" value="P:DNA transposition"/>
    <property type="evidence" value="ECO:0007669"/>
    <property type="project" value="InterPro"/>
</dbReference>
<dbReference type="KEGG" id="mgot:MgSA37_01372"/>
<dbReference type="AlphaFoldDB" id="A0A125T2J7"/>
<name>A0A125T2J7_9SPHI</name>
<dbReference type="EMBL" id="AP017313">
    <property type="protein sequence ID" value="BAU53205.1"/>
    <property type="molecule type" value="Genomic_DNA"/>
</dbReference>
<reference evidence="1 2" key="1">
    <citation type="submission" date="2015-12" db="EMBL/GenBank/DDBJ databases">
        <title>Genome sequence of Mucilaginibacter gotjawali.</title>
        <authorList>
            <person name="Lee J.S."/>
            <person name="Lee K.C."/>
            <person name="Kim K.K."/>
            <person name="Lee B.W."/>
        </authorList>
    </citation>
    <scope>NUCLEOTIDE SEQUENCE [LARGE SCALE GENOMIC DNA]</scope>
    <source>
        <strain evidence="1 2">SA3-7</strain>
    </source>
</reference>
<dbReference type="GO" id="GO:0003677">
    <property type="term" value="F:DNA binding"/>
    <property type="evidence" value="ECO:0007669"/>
    <property type="project" value="InterPro"/>
</dbReference>